<dbReference type="Proteomes" id="UP000707477">
    <property type="component" value="Unassembled WGS sequence"/>
</dbReference>
<evidence type="ECO:0000256" key="1">
    <source>
        <dbReference type="SAM" id="MobiDB-lite"/>
    </source>
</evidence>
<accession>A0ABX1LC16</accession>
<dbReference type="InterPro" id="IPR025668">
    <property type="entry name" value="Tnp_DDE_dom"/>
</dbReference>
<keyword evidence="4" id="KW-1185">Reference proteome</keyword>
<evidence type="ECO:0000259" key="2">
    <source>
        <dbReference type="Pfam" id="PF13612"/>
    </source>
</evidence>
<proteinExistence type="predicted"/>
<dbReference type="EMBL" id="JAAVSD010000041">
    <property type="protein sequence ID" value="NLR30635.1"/>
    <property type="molecule type" value="Genomic_DNA"/>
</dbReference>
<feature type="non-terminal residue" evidence="3">
    <location>
        <position position="1"/>
    </location>
</feature>
<reference evidence="3 4" key="1">
    <citation type="submission" date="2020-03" db="EMBL/GenBank/DDBJ databases">
        <authorList>
            <person name="Zhang Z."/>
            <person name="Guo Z."/>
            <person name="Hou Q."/>
            <person name="Shen X."/>
        </authorList>
    </citation>
    <scope>NUCLEOTIDE SEQUENCE [LARGE SCALE GENOMIC DNA]</scope>
    <source>
        <strain evidence="3 4">HBUAS51329</strain>
    </source>
</reference>
<evidence type="ECO:0000313" key="3">
    <source>
        <dbReference type="EMBL" id="NLR30635.1"/>
    </source>
</evidence>
<protein>
    <submittedName>
        <fullName evidence="3">Transposase</fullName>
    </submittedName>
</protein>
<feature type="compositionally biased region" description="Basic and acidic residues" evidence="1">
    <location>
        <begin position="74"/>
        <end position="83"/>
    </location>
</feature>
<gene>
    <name evidence="3" type="ORF">HEQ44_10635</name>
</gene>
<dbReference type="Pfam" id="PF13612">
    <property type="entry name" value="DDE_Tnp_1_3"/>
    <property type="match status" value="1"/>
</dbReference>
<sequence>LTPANVDDRKPVEELLREAPAHQVLADGGYLSKPLQKQLKSQGIKLFLIILKIITTFSPNIPSKAIPNTPPSRAYREGGSDSS</sequence>
<comment type="caution">
    <text evidence="3">The sequence shown here is derived from an EMBL/GenBank/DDBJ whole genome shotgun (WGS) entry which is preliminary data.</text>
</comment>
<feature type="domain" description="Transposase DDE" evidence="2">
    <location>
        <begin position="1"/>
        <end position="50"/>
    </location>
</feature>
<feature type="region of interest" description="Disordered" evidence="1">
    <location>
        <begin position="61"/>
        <end position="83"/>
    </location>
</feature>
<dbReference type="RefSeq" id="WP_168850411.1">
    <property type="nucleotide sequence ID" value="NZ_JAAVSD010000041.1"/>
</dbReference>
<evidence type="ECO:0000313" key="4">
    <source>
        <dbReference type="Proteomes" id="UP000707477"/>
    </source>
</evidence>
<organism evidence="3 4">
    <name type="scientific">Levilactobacillus tujiorum</name>
    <dbReference type="NCBI Taxonomy" id="2912243"/>
    <lineage>
        <taxon>Bacteria</taxon>
        <taxon>Bacillati</taxon>
        <taxon>Bacillota</taxon>
        <taxon>Bacilli</taxon>
        <taxon>Lactobacillales</taxon>
        <taxon>Lactobacillaceae</taxon>
        <taxon>Levilactobacillus</taxon>
    </lineage>
</organism>
<name>A0ABX1LC16_9LACO</name>